<evidence type="ECO:0000313" key="2">
    <source>
        <dbReference type="Proteomes" id="UP000008493"/>
    </source>
</evidence>
<reference evidence="2" key="1">
    <citation type="journal article" date="2012" name="Proc. Natl. Acad. Sci. U.S.A.">
        <title>Genome sequence of the button mushroom Agaricus bisporus reveals mechanisms governing adaptation to a humic-rich ecological niche.</title>
        <authorList>
            <person name="Morin E."/>
            <person name="Kohler A."/>
            <person name="Baker A.R."/>
            <person name="Foulongne-Oriol M."/>
            <person name="Lombard V."/>
            <person name="Nagy L.G."/>
            <person name="Ohm R.A."/>
            <person name="Patyshakuliyeva A."/>
            <person name="Brun A."/>
            <person name="Aerts A.L."/>
            <person name="Bailey A.M."/>
            <person name="Billette C."/>
            <person name="Coutinho P.M."/>
            <person name="Deakin G."/>
            <person name="Doddapaneni H."/>
            <person name="Floudas D."/>
            <person name="Grimwood J."/>
            <person name="Hilden K."/>
            <person name="Kuees U."/>
            <person name="LaButti K.M."/>
            <person name="Lapidus A."/>
            <person name="Lindquist E.A."/>
            <person name="Lucas S.M."/>
            <person name="Murat C."/>
            <person name="Riley R.W."/>
            <person name="Salamov A.A."/>
            <person name="Schmutz J."/>
            <person name="Subramanian V."/>
            <person name="Woesten H.A.B."/>
            <person name="Xu J."/>
            <person name="Eastwood D.C."/>
            <person name="Foster G.D."/>
            <person name="Sonnenberg A.S."/>
            <person name="Cullen D."/>
            <person name="de Vries R.P."/>
            <person name="Lundell T."/>
            <person name="Hibbett D.S."/>
            <person name="Henrissat B."/>
            <person name="Burton K.S."/>
            <person name="Kerrigan R.W."/>
            <person name="Challen M.P."/>
            <person name="Grigoriev I.V."/>
            <person name="Martin F."/>
        </authorList>
    </citation>
    <scope>NUCLEOTIDE SEQUENCE [LARGE SCALE GENOMIC DNA]</scope>
    <source>
        <strain evidence="2">JB137-S8 / ATCC MYA-4627 / FGSC 10392</strain>
    </source>
</reference>
<dbReference type="InParanoid" id="K5WXK9"/>
<sequence length="65" mass="7400">MTVYEWTKFLEFGPRFLVTFKTEPNHTSGAQWTHASRSSMHPVHIRSSAPHFKAAGTLDFCNGTF</sequence>
<dbReference type="GeneID" id="18823985"/>
<dbReference type="RefSeq" id="XP_007329429.1">
    <property type="nucleotide sequence ID" value="XM_007329367.1"/>
</dbReference>
<dbReference type="OMA" id="HTSGAQW"/>
<accession>K5WXK9</accession>
<dbReference type="HOGENOM" id="CLU_2849151_0_0_1"/>
<evidence type="ECO:0000313" key="1">
    <source>
        <dbReference type="EMBL" id="EKM80221.1"/>
    </source>
</evidence>
<protein>
    <submittedName>
        <fullName evidence="1">Uncharacterized protein</fullName>
    </submittedName>
</protein>
<proteinExistence type="predicted"/>
<gene>
    <name evidence="1" type="ORF">AGABI1DRAFT_113423</name>
</gene>
<name>K5WXK9_AGABU</name>
<dbReference type="Proteomes" id="UP000008493">
    <property type="component" value="Unassembled WGS sequence"/>
</dbReference>
<dbReference type="EMBL" id="JH971389">
    <property type="protein sequence ID" value="EKM80221.1"/>
    <property type="molecule type" value="Genomic_DNA"/>
</dbReference>
<organism evidence="1 2">
    <name type="scientific">Agaricus bisporus var. burnettii (strain JB137-S8 / ATCC MYA-4627 / FGSC 10392)</name>
    <name type="common">White button mushroom</name>
    <dbReference type="NCBI Taxonomy" id="597362"/>
    <lineage>
        <taxon>Eukaryota</taxon>
        <taxon>Fungi</taxon>
        <taxon>Dikarya</taxon>
        <taxon>Basidiomycota</taxon>
        <taxon>Agaricomycotina</taxon>
        <taxon>Agaricomycetes</taxon>
        <taxon>Agaricomycetidae</taxon>
        <taxon>Agaricales</taxon>
        <taxon>Agaricineae</taxon>
        <taxon>Agaricaceae</taxon>
        <taxon>Agaricus</taxon>
    </lineage>
</organism>
<keyword evidence="2" id="KW-1185">Reference proteome</keyword>
<dbReference type="AlphaFoldDB" id="K5WXK9"/>
<dbReference type="KEGG" id="abp:AGABI1DRAFT113423"/>